<proteinExistence type="predicted"/>
<evidence type="ECO:0000313" key="1">
    <source>
        <dbReference type="EMBL" id="MDQ0435974.1"/>
    </source>
</evidence>
<evidence type="ECO:0000313" key="2">
    <source>
        <dbReference type="Proteomes" id="UP001241603"/>
    </source>
</evidence>
<keyword evidence="2" id="KW-1185">Reference proteome</keyword>
<reference evidence="1 2" key="1">
    <citation type="submission" date="2023-07" db="EMBL/GenBank/DDBJ databases">
        <title>Genomic Encyclopedia of Type Strains, Phase IV (KMG-IV): sequencing the most valuable type-strain genomes for metagenomic binning, comparative biology and taxonomic classification.</title>
        <authorList>
            <person name="Goeker M."/>
        </authorList>
    </citation>
    <scope>NUCLEOTIDE SEQUENCE [LARGE SCALE GENOMIC DNA]</scope>
    <source>
        <strain evidence="1 2">B6-8</strain>
    </source>
</reference>
<name>A0ABU0H389_9HYPH</name>
<dbReference type="RefSeq" id="WP_266346923.1">
    <property type="nucleotide sequence ID" value="NZ_JAPKNG010000001.1"/>
</dbReference>
<sequence length="114" mass="12232">MVQAHLPDLLINLAVDLTPTEDNPMTRIISMGSAALLLASILPAHAEQTTGVVRSVNAWTGVLTLQSGEAFRFDDPFLLNGIAPGDRVGVFHQRGNGVNVYDPDPAIRDDIDVN</sequence>
<comment type="caution">
    <text evidence="1">The sequence shown here is derived from an EMBL/GenBank/DDBJ whole genome shotgun (WGS) entry which is preliminary data.</text>
</comment>
<gene>
    <name evidence="1" type="ORF">QO014_000344</name>
</gene>
<accession>A0ABU0H389</accession>
<dbReference type="Proteomes" id="UP001241603">
    <property type="component" value="Unassembled WGS sequence"/>
</dbReference>
<dbReference type="EMBL" id="JAUSVO010000001">
    <property type="protein sequence ID" value="MDQ0435974.1"/>
    <property type="molecule type" value="Genomic_DNA"/>
</dbReference>
<organism evidence="1 2">
    <name type="scientific">Kaistia dalseonensis</name>
    <dbReference type="NCBI Taxonomy" id="410840"/>
    <lineage>
        <taxon>Bacteria</taxon>
        <taxon>Pseudomonadati</taxon>
        <taxon>Pseudomonadota</taxon>
        <taxon>Alphaproteobacteria</taxon>
        <taxon>Hyphomicrobiales</taxon>
        <taxon>Kaistiaceae</taxon>
        <taxon>Kaistia</taxon>
    </lineage>
</organism>
<protein>
    <submittedName>
        <fullName evidence="1">Uncharacterized protein</fullName>
    </submittedName>
</protein>